<organism evidence="4 5">
    <name type="scientific">Schistosoma mekongi</name>
    <name type="common">Parasitic worm</name>
    <dbReference type="NCBI Taxonomy" id="38744"/>
    <lineage>
        <taxon>Eukaryota</taxon>
        <taxon>Metazoa</taxon>
        <taxon>Spiralia</taxon>
        <taxon>Lophotrochozoa</taxon>
        <taxon>Platyhelminthes</taxon>
        <taxon>Trematoda</taxon>
        <taxon>Digenea</taxon>
        <taxon>Strigeidida</taxon>
        <taxon>Schistosomatoidea</taxon>
        <taxon>Schistosomatidae</taxon>
        <taxon>Schistosoma</taxon>
    </lineage>
</organism>
<accession>A0AAE1Z5W9</accession>
<dbReference type="EMBL" id="JALJAT010000007">
    <property type="protein sequence ID" value="KAK4467958.1"/>
    <property type="molecule type" value="Genomic_DNA"/>
</dbReference>
<dbReference type="PANTHER" id="PTHR24171">
    <property type="entry name" value="ANKYRIN REPEAT DOMAIN-CONTAINING PROTEIN 39-RELATED"/>
    <property type="match status" value="1"/>
</dbReference>
<sequence>MSDLAVCRFASDGVVTAVLKILESDGEKPHVDQAGRNPLHWAACGGHLELVKILLAKGFDKDSKDHSNWTPLMIAVSAGRDNVASYLISQEHADVNVVNSTGQCCLHYCASKNRLQAAKQLLGAGAKPDVHDWGGITPLHRAIATENLDIAKLLLDHTATETDADNERVMLLSTLVDSTDKKRQTPLHYACEEGNFQAVTLLMNYGASIDHEDIDGKTPLDVAPDHLRINILKLLKAK</sequence>
<dbReference type="AlphaFoldDB" id="A0AAE1Z5W9"/>
<feature type="repeat" description="ANK" evidence="3">
    <location>
        <begin position="134"/>
        <end position="166"/>
    </location>
</feature>
<dbReference type="Pfam" id="PF13637">
    <property type="entry name" value="Ank_4"/>
    <property type="match status" value="1"/>
</dbReference>
<dbReference type="PROSITE" id="PS50088">
    <property type="entry name" value="ANK_REPEAT"/>
    <property type="match status" value="3"/>
</dbReference>
<keyword evidence="5" id="KW-1185">Reference proteome</keyword>
<reference evidence="4" key="2">
    <citation type="journal article" date="2023" name="Infect Dis Poverty">
        <title>Chromosome-scale genome of the human blood fluke Schistosoma mekongi and its implications for public health.</title>
        <authorList>
            <person name="Zhou M."/>
            <person name="Xu L."/>
            <person name="Xu D."/>
            <person name="Chen W."/>
            <person name="Khan J."/>
            <person name="Hu Y."/>
            <person name="Huang H."/>
            <person name="Wei H."/>
            <person name="Zhang Y."/>
            <person name="Chusongsang P."/>
            <person name="Tanasarnprasert K."/>
            <person name="Hu X."/>
            <person name="Limpanont Y."/>
            <person name="Lv Z."/>
        </authorList>
    </citation>
    <scope>NUCLEOTIDE SEQUENCE</scope>
    <source>
        <strain evidence="4">LV_2022a</strain>
    </source>
</reference>
<evidence type="ECO:0000313" key="4">
    <source>
        <dbReference type="EMBL" id="KAK4467958.1"/>
    </source>
</evidence>
<proteinExistence type="predicted"/>
<dbReference type="SMART" id="SM00248">
    <property type="entry name" value="ANK"/>
    <property type="match status" value="5"/>
</dbReference>
<evidence type="ECO:0008006" key="6">
    <source>
        <dbReference type="Google" id="ProtNLM"/>
    </source>
</evidence>
<dbReference type="Gene3D" id="1.25.40.20">
    <property type="entry name" value="Ankyrin repeat-containing domain"/>
    <property type="match status" value="1"/>
</dbReference>
<evidence type="ECO:0000313" key="5">
    <source>
        <dbReference type="Proteomes" id="UP001292079"/>
    </source>
</evidence>
<dbReference type="PRINTS" id="PR01415">
    <property type="entry name" value="ANKYRIN"/>
</dbReference>
<evidence type="ECO:0000256" key="1">
    <source>
        <dbReference type="ARBA" id="ARBA00022737"/>
    </source>
</evidence>
<comment type="caution">
    <text evidence="4">The sequence shown here is derived from an EMBL/GenBank/DDBJ whole genome shotgun (WGS) entry which is preliminary data.</text>
</comment>
<evidence type="ECO:0000256" key="2">
    <source>
        <dbReference type="ARBA" id="ARBA00023043"/>
    </source>
</evidence>
<dbReference type="SUPFAM" id="SSF48403">
    <property type="entry name" value="Ankyrin repeat"/>
    <property type="match status" value="1"/>
</dbReference>
<dbReference type="InterPro" id="IPR002110">
    <property type="entry name" value="Ankyrin_rpt"/>
</dbReference>
<keyword evidence="1" id="KW-0677">Repeat</keyword>
<feature type="repeat" description="ANK" evidence="3">
    <location>
        <begin position="182"/>
        <end position="214"/>
    </location>
</feature>
<protein>
    <recommendedName>
        <fullName evidence="6">26S proteasome non-ATPase regulatory subunit 10</fullName>
    </recommendedName>
</protein>
<gene>
    <name evidence="4" type="ORF">MN116_000225</name>
</gene>
<name>A0AAE1Z5W9_SCHME</name>
<evidence type="ECO:0000256" key="3">
    <source>
        <dbReference type="PROSITE-ProRule" id="PRU00023"/>
    </source>
</evidence>
<keyword evidence="2 3" id="KW-0040">ANK repeat</keyword>
<dbReference type="Proteomes" id="UP001292079">
    <property type="component" value="Unassembled WGS sequence"/>
</dbReference>
<dbReference type="PROSITE" id="PS50297">
    <property type="entry name" value="ANK_REP_REGION"/>
    <property type="match status" value="3"/>
</dbReference>
<feature type="repeat" description="ANK" evidence="3">
    <location>
        <begin position="34"/>
        <end position="66"/>
    </location>
</feature>
<reference evidence="4" key="1">
    <citation type="submission" date="2022-04" db="EMBL/GenBank/DDBJ databases">
        <authorList>
            <person name="Xu L."/>
            <person name="Lv Z."/>
        </authorList>
    </citation>
    <scope>NUCLEOTIDE SEQUENCE</scope>
    <source>
        <strain evidence="4">LV_2022a</strain>
    </source>
</reference>
<dbReference type="InterPro" id="IPR036770">
    <property type="entry name" value="Ankyrin_rpt-contain_sf"/>
</dbReference>
<dbReference type="Pfam" id="PF12796">
    <property type="entry name" value="Ank_2"/>
    <property type="match status" value="2"/>
</dbReference>